<sequence length="797" mass="90199">MPARTSARLAKKERQARVDIDEINDDIEHDSNFGKPHKRYPVTAPLSNKVCSKEHGESEPEEQHPPPRKRQRTTAKSTKTVVRKKQVRGKQGGLADLMNMPIDVFTEIASHLLPIDIISLTRSNKFFRSLLMHRSAIHIWNGSMKNVEGLPRCPTGMSEPHYLSLMFSKTCTKCGVPARGKMDPNLLVRFCGPCRSTHLMALESVPSALISLVHFSGSITPPKRRSIGYALREDVSGLLAQYEGKKRLNDEAEMEKWANAQRDLVVERRDQAQVLRAFLITLEFEREQELGDAKEARRSEIKRRLAEMGWAQEDMDFGWWSDNQRSWHDLVSQAKPLTDRIWANIQPKLIPLLETNRRQRLEIERENRQSERRRSLSKLFLEMRDQSFPVLTFKAHNPVLRLSTSMPTISVTHRDPFPDFAHALNWPLVKDLFETDASAVEMEANFTQRRDEIQALVAEWQGQIQTQLVGLLRNSLESQDEVPCPIVAAPNEGPDLLADVPADLKLLLRADSFFHNALPSTLVKQPLSYGNIFSLKGLVGSHSPYGSSQPQAPPIFDNIHWYPEAHEAAQEILADLGKPDASYLEMKSVGSVFVCGRCHETESQTWEGMVLHYVEHKQLYAKLQEDESVLSDRGIRYNNVHDPELFTDKPMITDFATKTLENGTSAGLGRLQVCKVCEKIPTVKAVIAVESGMQKHLSDVHEIAEPKVGEHYTIRTWGTGSFEMDGYDSDESYYIDHGGCSCPFHQMFGGLGYSDEYGYGYSDEDEDDHGLGFGLGYDDDDDDDGFGLGSDDEDVYW</sequence>
<dbReference type="EMBL" id="CAJMWS010000584">
    <property type="protein sequence ID" value="CAE6452796.1"/>
    <property type="molecule type" value="Genomic_DNA"/>
</dbReference>
<evidence type="ECO:0000256" key="1">
    <source>
        <dbReference type="SAM" id="MobiDB-lite"/>
    </source>
</evidence>
<feature type="domain" description="F-box" evidence="2">
    <location>
        <begin position="94"/>
        <end position="143"/>
    </location>
</feature>
<protein>
    <recommendedName>
        <fullName evidence="2">F-box domain-containing protein</fullName>
    </recommendedName>
</protein>
<dbReference type="Proteomes" id="UP000663846">
    <property type="component" value="Unassembled WGS sequence"/>
</dbReference>
<feature type="compositionally biased region" description="Basic and acidic residues" evidence="1">
    <location>
        <begin position="10"/>
        <end position="20"/>
    </location>
</feature>
<proteinExistence type="predicted"/>
<feature type="region of interest" description="Disordered" evidence="1">
    <location>
        <begin position="770"/>
        <end position="797"/>
    </location>
</feature>
<feature type="compositionally biased region" description="Acidic residues" evidence="1">
    <location>
        <begin position="777"/>
        <end position="797"/>
    </location>
</feature>
<evidence type="ECO:0000313" key="3">
    <source>
        <dbReference type="EMBL" id="CAE6452796.1"/>
    </source>
</evidence>
<dbReference type="PROSITE" id="PS50181">
    <property type="entry name" value="FBOX"/>
    <property type="match status" value="1"/>
</dbReference>
<organism evidence="3 4">
    <name type="scientific">Rhizoctonia solani</name>
    <dbReference type="NCBI Taxonomy" id="456999"/>
    <lineage>
        <taxon>Eukaryota</taxon>
        <taxon>Fungi</taxon>
        <taxon>Dikarya</taxon>
        <taxon>Basidiomycota</taxon>
        <taxon>Agaricomycotina</taxon>
        <taxon>Agaricomycetes</taxon>
        <taxon>Cantharellales</taxon>
        <taxon>Ceratobasidiaceae</taxon>
        <taxon>Rhizoctonia</taxon>
    </lineage>
</organism>
<gene>
    <name evidence="3" type="ORF">RDB_LOCUS148038</name>
</gene>
<dbReference type="AlphaFoldDB" id="A0A8H3BCB5"/>
<reference evidence="3" key="1">
    <citation type="submission" date="2021-01" db="EMBL/GenBank/DDBJ databases">
        <authorList>
            <person name="Kaushik A."/>
        </authorList>
    </citation>
    <scope>NUCLEOTIDE SEQUENCE</scope>
    <source>
        <strain evidence="3">AG1-1C</strain>
    </source>
</reference>
<dbReference type="InterPro" id="IPR001810">
    <property type="entry name" value="F-box_dom"/>
</dbReference>
<name>A0A8H3BCB5_9AGAM</name>
<accession>A0A8H3BCB5</accession>
<feature type="region of interest" description="Disordered" evidence="1">
    <location>
        <begin position="1"/>
        <end position="79"/>
    </location>
</feature>
<feature type="compositionally biased region" description="Basic and acidic residues" evidence="1">
    <location>
        <begin position="51"/>
        <end position="65"/>
    </location>
</feature>
<comment type="caution">
    <text evidence="3">The sequence shown here is derived from an EMBL/GenBank/DDBJ whole genome shotgun (WGS) entry which is preliminary data.</text>
</comment>
<evidence type="ECO:0000313" key="4">
    <source>
        <dbReference type="Proteomes" id="UP000663846"/>
    </source>
</evidence>
<evidence type="ECO:0000259" key="2">
    <source>
        <dbReference type="PROSITE" id="PS50181"/>
    </source>
</evidence>